<accession>A0AAW6CUZ1</accession>
<evidence type="ECO:0000313" key="2">
    <source>
        <dbReference type="Proteomes" id="UP001210809"/>
    </source>
</evidence>
<gene>
    <name evidence="1" type="ORF">PNE09_01280</name>
</gene>
<protein>
    <submittedName>
        <fullName evidence="1">Uncharacterized protein</fullName>
    </submittedName>
</protein>
<dbReference type="EMBL" id="JAQLXW010000001">
    <property type="protein sequence ID" value="MDB8002691.1"/>
    <property type="molecule type" value="Genomic_DNA"/>
</dbReference>
<dbReference type="Proteomes" id="UP001210809">
    <property type="component" value="Unassembled WGS sequence"/>
</dbReference>
<proteinExistence type="predicted"/>
<comment type="caution">
    <text evidence="1">The sequence shown here is derived from an EMBL/GenBank/DDBJ whole genome shotgun (WGS) entry which is preliminary data.</text>
</comment>
<organism evidence="1 2">
    <name type="scientific">[Eubacterium] siraeum</name>
    <dbReference type="NCBI Taxonomy" id="39492"/>
    <lineage>
        <taxon>Bacteria</taxon>
        <taxon>Bacillati</taxon>
        <taxon>Bacillota</taxon>
        <taxon>Clostridia</taxon>
        <taxon>Eubacteriales</taxon>
        <taxon>Oscillospiraceae</taxon>
        <taxon>Oscillospiraceae incertae sedis</taxon>
    </lineage>
</organism>
<sequence>MKLIIDGTAKEIADLMIKITKSAEQNDNIDTIMHTKSTVESPIKRTDKETAKKIIQNIQDYAKSLS</sequence>
<evidence type="ECO:0000313" key="1">
    <source>
        <dbReference type="EMBL" id="MDB8002691.1"/>
    </source>
</evidence>
<reference evidence="1" key="1">
    <citation type="submission" date="2023-01" db="EMBL/GenBank/DDBJ databases">
        <title>Human gut microbiome strain richness.</title>
        <authorList>
            <person name="Chen-Liaw A."/>
        </authorList>
    </citation>
    <scope>NUCLEOTIDE SEQUENCE</scope>
    <source>
        <strain evidence="1">1001283st1_G1_1001283B150217_161031</strain>
    </source>
</reference>
<name>A0AAW6CUZ1_9FIRM</name>
<dbReference type="AlphaFoldDB" id="A0AAW6CUZ1"/>